<gene>
    <name evidence="2" type="ordered locus">PYCH_08340</name>
</gene>
<feature type="transmembrane region" description="Helical" evidence="1">
    <location>
        <begin position="38"/>
        <end position="55"/>
    </location>
</feature>
<dbReference type="AlphaFoldDB" id="F8AJ78"/>
<accession>F8AJ78</accession>
<feature type="transmembrane region" description="Helical" evidence="1">
    <location>
        <begin position="177"/>
        <end position="194"/>
    </location>
</feature>
<feature type="transmembrane region" description="Helical" evidence="1">
    <location>
        <begin position="306"/>
        <end position="325"/>
    </location>
</feature>
<feature type="transmembrane region" description="Helical" evidence="1">
    <location>
        <begin position="201"/>
        <end position="220"/>
    </location>
</feature>
<dbReference type="EMBL" id="CP002779">
    <property type="protein sequence ID" value="AEH24519.1"/>
    <property type="molecule type" value="Genomic_DNA"/>
</dbReference>
<dbReference type="GeneID" id="10837409"/>
<feature type="transmembrane region" description="Helical" evidence="1">
    <location>
        <begin position="139"/>
        <end position="157"/>
    </location>
</feature>
<proteinExistence type="predicted"/>
<keyword evidence="1" id="KW-1133">Transmembrane helix</keyword>
<dbReference type="Proteomes" id="UP000008386">
    <property type="component" value="Chromosome"/>
</dbReference>
<feature type="transmembrane region" description="Helical" evidence="1">
    <location>
        <begin position="355"/>
        <end position="374"/>
    </location>
</feature>
<dbReference type="HOGENOM" id="CLU_726875_0_0_2"/>
<dbReference type="RefSeq" id="WP_013905576.1">
    <property type="nucleotide sequence ID" value="NC_015680.1"/>
</dbReference>
<reference evidence="2 3" key="1">
    <citation type="journal article" date="2011" name="J. Bacteriol.">
        <title>Complete genome sequence of the obligate piezophilic hyperthermophilic archaeon Pyrococcus yayanosii CH1.</title>
        <authorList>
            <person name="Jun X."/>
            <person name="Lupeng L."/>
            <person name="Minjuan X."/>
            <person name="Oger P."/>
            <person name="Fengping W."/>
            <person name="Jebbar M."/>
            <person name="Xiang X."/>
        </authorList>
    </citation>
    <scope>NUCLEOTIDE SEQUENCE [LARGE SCALE GENOMIC DNA]</scope>
    <source>
        <strain evidence="3">CH1 / JCM 16557</strain>
    </source>
</reference>
<dbReference type="eggNOG" id="arCOG10351">
    <property type="taxonomic scope" value="Archaea"/>
</dbReference>
<keyword evidence="1" id="KW-0812">Transmembrane</keyword>
<dbReference type="OrthoDB" id="85991at2157"/>
<feature type="transmembrane region" description="Helical" evidence="1">
    <location>
        <begin position="12"/>
        <end position="32"/>
    </location>
</feature>
<dbReference type="STRING" id="529709.PYCH_08340"/>
<evidence type="ECO:0000313" key="3">
    <source>
        <dbReference type="Proteomes" id="UP000008386"/>
    </source>
</evidence>
<keyword evidence="1" id="KW-0472">Membrane</keyword>
<dbReference type="KEGG" id="pya:PYCH_08340"/>
<keyword evidence="3" id="KW-1185">Reference proteome</keyword>
<feature type="transmembrane region" description="Helical" evidence="1">
    <location>
        <begin position="76"/>
        <end position="95"/>
    </location>
</feature>
<sequence length="381" mass="43129">MRILEMIKYHMLIVLRDMRYLAGIIPCMFFAVYLKNKIIEDPTIFVLMGILVFLFSRSFDPKRIGMIFNYKPNTDAVALLTSIAINLPVILSFSYAYPGFLISNLTTFIALSSLPLSISPRIKGTAFVLGLLATAGRKATLIGYILLAIAFLLAHILKDKLVGVYLIKGNYISTISFEVRGVAIVLSIVYIIIAEYLKMQGVSFACGFWAFKAPATLALLSDPQRYESITKLASSMGGLCIGVSLIWPLFLVGDSYIDSHITYLHYLRPENYRRRLIKETTLFLTSLIVPLVFYSLAIFEKLFLKSLYRLVFILALSRLILSLTLPNFERNGFLWIYLLLISMPFFWPITQISIWTIPLVIALSPLAYIVRIKLEGVRKNA</sequence>
<organism evidence="2 3">
    <name type="scientific">Pyrococcus yayanosii (strain CH1 / JCM 16557)</name>
    <dbReference type="NCBI Taxonomy" id="529709"/>
    <lineage>
        <taxon>Archaea</taxon>
        <taxon>Methanobacteriati</taxon>
        <taxon>Methanobacteriota</taxon>
        <taxon>Thermococci</taxon>
        <taxon>Thermococcales</taxon>
        <taxon>Thermococcaceae</taxon>
        <taxon>Pyrococcus</taxon>
    </lineage>
</organism>
<feature type="transmembrane region" description="Helical" evidence="1">
    <location>
        <begin position="232"/>
        <end position="252"/>
    </location>
</feature>
<evidence type="ECO:0000256" key="1">
    <source>
        <dbReference type="SAM" id="Phobius"/>
    </source>
</evidence>
<name>F8AJ78_PYRYC</name>
<feature type="transmembrane region" description="Helical" evidence="1">
    <location>
        <begin position="101"/>
        <end position="118"/>
    </location>
</feature>
<protein>
    <submittedName>
        <fullName evidence="2">Uncharacterized protein</fullName>
    </submittedName>
</protein>
<feature type="transmembrane region" description="Helical" evidence="1">
    <location>
        <begin position="332"/>
        <end position="349"/>
    </location>
</feature>
<feature type="transmembrane region" description="Helical" evidence="1">
    <location>
        <begin position="281"/>
        <end position="300"/>
    </location>
</feature>
<evidence type="ECO:0000313" key="2">
    <source>
        <dbReference type="EMBL" id="AEH24519.1"/>
    </source>
</evidence>